<dbReference type="OrthoDB" id="2383980at2759"/>
<accession>A0A197JKR3</accession>
<dbReference type="EMBL" id="KV442074">
    <property type="protein sequence ID" value="OAQ25817.1"/>
    <property type="molecule type" value="Genomic_DNA"/>
</dbReference>
<evidence type="ECO:0000313" key="3">
    <source>
        <dbReference type="Proteomes" id="UP000078512"/>
    </source>
</evidence>
<protein>
    <submittedName>
        <fullName evidence="2">Uncharacterized protein</fullName>
    </submittedName>
</protein>
<feature type="compositionally biased region" description="Acidic residues" evidence="1">
    <location>
        <begin position="205"/>
        <end position="215"/>
    </location>
</feature>
<feature type="compositionally biased region" description="Polar residues" evidence="1">
    <location>
        <begin position="100"/>
        <end position="111"/>
    </location>
</feature>
<dbReference type="AlphaFoldDB" id="A0A197JKR3"/>
<proteinExistence type="predicted"/>
<name>A0A197JKR3_9FUNG</name>
<dbReference type="Proteomes" id="UP000078512">
    <property type="component" value="Unassembled WGS sequence"/>
</dbReference>
<feature type="region of interest" description="Disordered" evidence="1">
    <location>
        <begin position="97"/>
        <end position="175"/>
    </location>
</feature>
<evidence type="ECO:0000313" key="2">
    <source>
        <dbReference type="EMBL" id="OAQ25817.1"/>
    </source>
</evidence>
<keyword evidence="3" id="KW-1185">Reference proteome</keyword>
<reference evidence="2 3" key="1">
    <citation type="submission" date="2016-05" db="EMBL/GenBank/DDBJ databases">
        <title>Genome sequencing reveals origins of a unique bacterial endosymbiosis in the earliest lineages of terrestrial Fungi.</title>
        <authorList>
            <consortium name="DOE Joint Genome Institute"/>
            <person name="Uehling J."/>
            <person name="Gryganskyi A."/>
            <person name="Hameed K."/>
            <person name="Tschaplinski T."/>
            <person name="Misztal P."/>
            <person name="Wu S."/>
            <person name="Desiro A."/>
            <person name="Vande Pol N."/>
            <person name="Du Z.-Y."/>
            <person name="Zienkiewicz A."/>
            <person name="Zienkiewicz K."/>
            <person name="Morin E."/>
            <person name="Tisserant E."/>
            <person name="Splivallo R."/>
            <person name="Hainaut M."/>
            <person name="Henrissat B."/>
            <person name="Ohm R."/>
            <person name="Kuo A."/>
            <person name="Yan J."/>
            <person name="Lipzen A."/>
            <person name="Nolan M."/>
            <person name="Labutti K."/>
            <person name="Barry K."/>
            <person name="Goldstein A."/>
            <person name="Labbe J."/>
            <person name="Schadt C."/>
            <person name="Tuskan G."/>
            <person name="Grigoriev I."/>
            <person name="Martin F."/>
            <person name="Vilgalys R."/>
            <person name="Bonito G."/>
        </authorList>
    </citation>
    <scope>NUCLEOTIDE SEQUENCE [LARGE SCALE GENOMIC DNA]</scope>
    <source>
        <strain evidence="2 3">AG-77</strain>
    </source>
</reference>
<feature type="region of interest" description="Disordered" evidence="1">
    <location>
        <begin position="205"/>
        <end position="230"/>
    </location>
</feature>
<evidence type="ECO:0000256" key="1">
    <source>
        <dbReference type="SAM" id="MobiDB-lite"/>
    </source>
</evidence>
<sequence length="1146" mass="129369">MTDTDLGGSSQTFFQAFRATGEKEHILIPAVQHPITKDLYVLWSDITDCFPGMIRVQYHNVYVPKLRGDDLYRIKPFGIRYHAELVLDIVYGKKPLPSVNRKNNNNRSTTGKLEDHPAWSKPNQDVAVEVTPSKEVGVKVTSSQDEVLATNGDARGETGKGSGGSTTGREMQTGDVEHEINLEEAGYEYSDFTEYSDDYSEYSDEFGFEEEEEGETPGSVRKLPAGHAPQEKPLRVESLVRHRTRDIFKARYTWSELRGHSRLFCFLPILEEDVPSGENEAPQAPLTTKTATEIYQNTGFEFYFLCDCGGIPGAKEHAGPHWIDKNGKQKHSMPSAEDLSQQQIRKILPFVGEYVMGVLEMLKYGVFLDKMPLSGHEHLSRAIKYLESKGFRSSASLLADLNSKPDGGVVTRAVLDEVEPIAVLDEKVFATLQSVLVRGPYDDYASLYPFKTSAGDVRWMCGRHWYNMWPDKEMYASAFAFRKDPMSPEGWYDSLFGVWSSRIKSMKRAREYFKMAEKMTWNPVFTVWLDWDLSVEQEEELAQAVSRLSAAAVHIIVRPREGTQEETNAGFSCGYLRLAATAVRKLDIGTFTLTRQEGKADYDFESTDTPSMLKMYGPLSRDYIALVERSGKDGKMKATFMPSNVNTAFQTVRRHATGLHHFTELHFGLASYLFADNLTIKVAESFKEAGGHGAEEDTDFFSGDAQSLFHKRQARDEFSIVSGSQCDRGDFFMGFLTEARFEVSFERDKEFIRNLLTVNTRLKILVLGSKEFDYNPSEVFEAYKEELADHLSLDILTVQPGLFVGRKSTFTWRSLQEPDTLGIDILCDQVDHADMMFQRYGFLIERLELEGLSLADAAAMDKATRRKKRALALKYLSVKDIHLMEPAVRIILREMIVKGAIKEVVVQGSVFRQAASSQPGGGGGKKEVPITPAKLEANVKIWCDFLVAIRSKVTELSVQDDPQRRFLRAMELQPILLPEMPRLGTFHLTCATTAGSSIFDRPWLETLLEFKGPVPEDIDLPDEDPARIQAMEIFTKRSKMTDFRVITDFRLSEVVMEAEDWTGLLFYMDFSQMVKFEVRQTNPLSRETLLEIADSVPKDRAVLKHFVVSDGTIVNDETAIALEEKVGPKTVYTEGSAFISLNGFIV</sequence>
<gene>
    <name evidence="2" type="ORF">K457DRAFT_35082</name>
</gene>
<organism evidence="2 3">
    <name type="scientific">Linnemannia elongata AG-77</name>
    <dbReference type="NCBI Taxonomy" id="1314771"/>
    <lineage>
        <taxon>Eukaryota</taxon>
        <taxon>Fungi</taxon>
        <taxon>Fungi incertae sedis</taxon>
        <taxon>Mucoromycota</taxon>
        <taxon>Mortierellomycotina</taxon>
        <taxon>Mortierellomycetes</taxon>
        <taxon>Mortierellales</taxon>
        <taxon>Mortierellaceae</taxon>
        <taxon>Linnemannia</taxon>
    </lineage>
</organism>